<feature type="region of interest" description="Disordered" evidence="1">
    <location>
        <begin position="1"/>
        <end position="33"/>
    </location>
</feature>
<evidence type="ECO:0000256" key="1">
    <source>
        <dbReference type="SAM" id="MobiDB-lite"/>
    </source>
</evidence>
<accession>A0A6G1EQG4</accession>
<name>A0A6G1EQG4_9ORYZ</name>
<sequence>MAAPDGDASSTSVSSNRRSRCSTKPQSTPSMEEKIQRLKRMLLRLATFVEEAEGRRITNHSMLHQVNMLRQDMHRGFKKAYEEEMNEYDDDKACVDDLGVLPITGPAKVGKSTLVEHVCYDERLFMGQFMDLSNLADMIQASLYEGSWHNLRERLILSIKRIVAKEMMNQSLLSKVSRLHQPAGRSSD</sequence>
<dbReference type="OrthoDB" id="691192at2759"/>
<evidence type="ECO:0008006" key="4">
    <source>
        <dbReference type="Google" id="ProtNLM"/>
    </source>
</evidence>
<dbReference type="Proteomes" id="UP000479710">
    <property type="component" value="Unassembled WGS sequence"/>
</dbReference>
<evidence type="ECO:0000313" key="3">
    <source>
        <dbReference type="Proteomes" id="UP000479710"/>
    </source>
</evidence>
<dbReference type="AlphaFoldDB" id="A0A6G1EQG4"/>
<organism evidence="2 3">
    <name type="scientific">Oryza meyeriana var. granulata</name>
    <dbReference type="NCBI Taxonomy" id="110450"/>
    <lineage>
        <taxon>Eukaryota</taxon>
        <taxon>Viridiplantae</taxon>
        <taxon>Streptophyta</taxon>
        <taxon>Embryophyta</taxon>
        <taxon>Tracheophyta</taxon>
        <taxon>Spermatophyta</taxon>
        <taxon>Magnoliopsida</taxon>
        <taxon>Liliopsida</taxon>
        <taxon>Poales</taxon>
        <taxon>Poaceae</taxon>
        <taxon>BOP clade</taxon>
        <taxon>Oryzoideae</taxon>
        <taxon>Oryzeae</taxon>
        <taxon>Oryzinae</taxon>
        <taxon>Oryza</taxon>
        <taxon>Oryza meyeriana</taxon>
    </lineage>
</organism>
<dbReference type="PANTHER" id="PTHR33377">
    <property type="entry name" value="OS10G0134700 PROTEIN-RELATED"/>
    <property type="match status" value="1"/>
</dbReference>
<reference evidence="2 3" key="1">
    <citation type="submission" date="2019-11" db="EMBL/GenBank/DDBJ databases">
        <title>Whole genome sequence of Oryza granulata.</title>
        <authorList>
            <person name="Li W."/>
        </authorList>
    </citation>
    <scope>NUCLEOTIDE SEQUENCE [LARGE SCALE GENOMIC DNA]</scope>
    <source>
        <strain evidence="3">cv. Menghai</strain>
        <tissue evidence="2">Leaf</tissue>
    </source>
</reference>
<comment type="caution">
    <text evidence="2">The sequence shown here is derived from an EMBL/GenBank/DDBJ whole genome shotgun (WGS) entry which is preliminary data.</text>
</comment>
<proteinExistence type="predicted"/>
<dbReference type="PANTHER" id="PTHR33377:SF115">
    <property type="entry name" value="OS05G0533301 PROTEIN"/>
    <property type="match status" value="1"/>
</dbReference>
<keyword evidence="3" id="KW-1185">Reference proteome</keyword>
<protein>
    <recommendedName>
        <fullName evidence="4">Rx N-terminal domain-containing protein</fullName>
    </recommendedName>
</protein>
<dbReference type="EMBL" id="SPHZ02000003">
    <property type="protein sequence ID" value="KAF0926893.1"/>
    <property type="molecule type" value="Genomic_DNA"/>
</dbReference>
<gene>
    <name evidence="2" type="ORF">E2562_027747</name>
</gene>
<evidence type="ECO:0000313" key="2">
    <source>
        <dbReference type="EMBL" id="KAF0926893.1"/>
    </source>
</evidence>